<evidence type="ECO:0000256" key="3">
    <source>
        <dbReference type="ARBA" id="ARBA00011738"/>
    </source>
</evidence>
<evidence type="ECO:0000256" key="2">
    <source>
        <dbReference type="ARBA" id="ARBA00005011"/>
    </source>
</evidence>
<keyword evidence="6 8" id="KW-0663">Pyridoxal phosphate</keyword>
<dbReference type="NCBIfam" id="TIGR01141">
    <property type="entry name" value="hisC"/>
    <property type="match status" value="1"/>
</dbReference>
<dbReference type="Gene3D" id="3.90.1150.10">
    <property type="entry name" value="Aspartate Aminotransferase, domain 1"/>
    <property type="match status" value="1"/>
</dbReference>
<dbReference type="GO" id="GO:0000105">
    <property type="term" value="P:L-histidine biosynthetic process"/>
    <property type="evidence" value="ECO:0007669"/>
    <property type="project" value="UniProtKB-UniRule"/>
</dbReference>
<dbReference type="InterPro" id="IPR050106">
    <property type="entry name" value="HistidinolP_aminotransfase"/>
</dbReference>
<evidence type="ECO:0000256" key="5">
    <source>
        <dbReference type="ARBA" id="ARBA00022679"/>
    </source>
</evidence>
<evidence type="ECO:0000313" key="10">
    <source>
        <dbReference type="EMBL" id="SHJ26408.1"/>
    </source>
</evidence>
<dbReference type="EMBL" id="FQZY01000005">
    <property type="protein sequence ID" value="SHJ26408.1"/>
    <property type="molecule type" value="Genomic_DNA"/>
</dbReference>
<feature type="modified residue" description="N6-(pyridoxal phosphate)lysine" evidence="8">
    <location>
        <position position="237"/>
    </location>
</feature>
<dbReference type="PANTHER" id="PTHR43643:SF3">
    <property type="entry name" value="HISTIDINOL-PHOSPHATE AMINOTRANSFERASE"/>
    <property type="match status" value="1"/>
</dbReference>
<comment type="pathway">
    <text evidence="2 8">Amino-acid biosynthesis; L-histidine biosynthesis; L-histidine from 5-phospho-alpha-D-ribose 1-diphosphate: step 7/9.</text>
</comment>
<dbReference type="GO" id="GO:0030170">
    <property type="term" value="F:pyridoxal phosphate binding"/>
    <property type="evidence" value="ECO:0007669"/>
    <property type="project" value="InterPro"/>
</dbReference>
<dbReference type="InterPro" id="IPR001917">
    <property type="entry name" value="Aminotrans_II_pyridoxalP_BS"/>
</dbReference>
<comment type="cofactor">
    <cofactor evidence="1 8">
        <name>pyridoxal 5'-phosphate</name>
        <dbReference type="ChEBI" id="CHEBI:597326"/>
    </cofactor>
</comment>
<name>A0A1M6HW89_9FIRM</name>
<evidence type="ECO:0000256" key="4">
    <source>
        <dbReference type="ARBA" id="ARBA00022576"/>
    </source>
</evidence>
<dbReference type="GO" id="GO:0004400">
    <property type="term" value="F:histidinol-phosphate transaminase activity"/>
    <property type="evidence" value="ECO:0007669"/>
    <property type="project" value="UniProtKB-UniRule"/>
</dbReference>
<keyword evidence="5 8" id="KW-0808">Transferase</keyword>
<sequence>MRWGCVRTAGRGVRKKHELAELDKEGRIMNEKLLNNIRQVEPYTPGEQPQTKVIKLNTNENPYPPAPGVARAIAQMDVDRLRLYPDPTADSLVSALAENYGVEKDQVFVGVGSDDVLSMCFLTFFNSEKPVLFPDITYSFYDVWANLYRIPFERQPLDENFKIKKEDYYKENGGVIFPNPNAPTAIYEELEFVEDIIAHNQDVIVIVDEAYVDFAGRSALELIDKYDNLIVVQTFSKSRSMAGMRIGYAISNPVLIKYLNDAKYSFNSYTMNQTSLCYGVEAVKDKAYFEETVHKIVETREWAKGELRRLGFVFPDSKANFIFAMHPEYDARELFEALKAAGIYVRFWGSRRIEQYLRITIGTREEMETLFAFLTTYMNKGE</sequence>
<proteinExistence type="inferred from homology"/>
<evidence type="ECO:0000256" key="1">
    <source>
        <dbReference type="ARBA" id="ARBA00001933"/>
    </source>
</evidence>
<comment type="similarity">
    <text evidence="8">Belongs to the class-II pyridoxal-phosphate-dependent aminotransferase family. Histidinol-phosphate aminotransferase subfamily.</text>
</comment>
<dbReference type="InterPro" id="IPR015421">
    <property type="entry name" value="PyrdxlP-dep_Trfase_major"/>
</dbReference>
<keyword evidence="8" id="KW-0028">Amino-acid biosynthesis</keyword>
<comment type="subunit">
    <text evidence="3 8">Homodimer.</text>
</comment>
<dbReference type="InterPro" id="IPR015424">
    <property type="entry name" value="PyrdxlP-dep_Trfase"/>
</dbReference>
<reference evidence="10 11" key="1">
    <citation type="submission" date="2016-11" db="EMBL/GenBank/DDBJ databases">
        <authorList>
            <person name="Jaros S."/>
            <person name="Januszkiewicz K."/>
            <person name="Wedrychowicz H."/>
        </authorList>
    </citation>
    <scope>NUCLEOTIDE SEQUENCE [LARGE SCALE GENOMIC DNA]</scope>
    <source>
        <strain evidence="10 11">DSM 15480</strain>
    </source>
</reference>
<dbReference type="CDD" id="cd00609">
    <property type="entry name" value="AAT_like"/>
    <property type="match status" value="1"/>
</dbReference>
<dbReference type="Gene3D" id="3.40.640.10">
    <property type="entry name" value="Type I PLP-dependent aspartate aminotransferase-like (Major domain)"/>
    <property type="match status" value="1"/>
</dbReference>
<dbReference type="EC" id="2.6.1.9" evidence="8"/>
<dbReference type="UniPathway" id="UPA00031">
    <property type="reaction ID" value="UER00012"/>
</dbReference>
<protein>
    <recommendedName>
        <fullName evidence="8">Histidinol-phosphate aminotransferase</fullName>
        <ecNumber evidence="8">2.6.1.9</ecNumber>
    </recommendedName>
    <alternativeName>
        <fullName evidence="8">Imidazole acetol-phosphate transaminase</fullName>
    </alternativeName>
</protein>
<dbReference type="Pfam" id="PF00155">
    <property type="entry name" value="Aminotran_1_2"/>
    <property type="match status" value="1"/>
</dbReference>
<dbReference type="HAMAP" id="MF_01023">
    <property type="entry name" value="HisC_aminotrans_2"/>
    <property type="match status" value="1"/>
</dbReference>
<dbReference type="InterPro" id="IPR004839">
    <property type="entry name" value="Aminotransferase_I/II_large"/>
</dbReference>
<dbReference type="Proteomes" id="UP000184301">
    <property type="component" value="Unassembled WGS sequence"/>
</dbReference>
<dbReference type="SUPFAM" id="SSF53383">
    <property type="entry name" value="PLP-dependent transferases"/>
    <property type="match status" value="1"/>
</dbReference>
<evidence type="ECO:0000256" key="8">
    <source>
        <dbReference type="HAMAP-Rule" id="MF_01023"/>
    </source>
</evidence>
<organism evidence="10 11">
    <name type="scientific">Hespellia stercorisuis DSM 15480</name>
    <dbReference type="NCBI Taxonomy" id="1121950"/>
    <lineage>
        <taxon>Bacteria</taxon>
        <taxon>Bacillati</taxon>
        <taxon>Bacillota</taxon>
        <taxon>Clostridia</taxon>
        <taxon>Lachnospirales</taxon>
        <taxon>Lachnospiraceae</taxon>
        <taxon>Hespellia</taxon>
    </lineage>
</organism>
<dbReference type="PANTHER" id="PTHR43643">
    <property type="entry name" value="HISTIDINOL-PHOSPHATE AMINOTRANSFERASE 2"/>
    <property type="match status" value="1"/>
</dbReference>
<keyword evidence="11" id="KW-1185">Reference proteome</keyword>
<keyword evidence="8" id="KW-0368">Histidine biosynthesis</keyword>
<evidence type="ECO:0000259" key="9">
    <source>
        <dbReference type="Pfam" id="PF00155"/>
    </source>
</evidence>
<accession>A0A1M6HW89</accession>
<dbReference type="PROSITE" id="PS00599">
    <property type="entry name" value="AA_TRANSFER_CLASS_2"/>
    <property type="match status" value="1"/>
</dbReference>
<keyword evidence="4 8" id="KW-0032">Aminotransferase</keyword>
<comment type="catalytic activity">
    <reaction evidence="7 8">
        <text>L-histidinol phosphate + 2-oxoglutarate = 3-(imidazol-4-yl)-2-oxopropyl phosphate + L-glutamate</text>
        <dbReference type="Rhea" id="RHEA:23744"/>
        <dbReference type="ChEBI" id="CHEBI:16810"/>
        <dbReference type="ChEBI" id="CHEBI:29985"/>
        <dbReference type="ChEBI" id="CHEBI:57766"/>
        <dbReference type="ChEBI" id="CHEBI:57980"/>
        <dbReference type="EC" id="2.6.1.9"/>
    </reaction>
</comment>
<evidence type="ECO:0000256" key="6">
    <source>
        <dbReference type="ARBA" id="ARBA00022898"/>
    </source>
</evidence>
<dbReference type="InterPro" id="IPR015422">
    <property type="entry name" value="PyrdxlP-dep_Trfase_small"/>
</dbReference>
<dbReference type="AlphaFoldDB" id="A0A1M6HW89"/>
<gene>
    <name evidence="8" type="primary">hisC</name>
    <name evidence="10" type="ORF">SAMN02745243_00174</name>
</gene>
<dbReference type="STRING" id="1121950.SAMN02745243_00174"/>
<feature type="domain" description="Aminotransferase class I/classII large" evidence="9">
    <location>
        <begin position="51"/>
        <end position="371"/>
    </location>
</feature>
<dbReference type="InterPro" id="IPR005861">
    <property type="entry name" value="HisP_aminotrans"/>
</dbReference>
<evidence type="ECO:0000313" key="11">
    <source>
        <dbReference type="Proteomes" id="UP000184301"/>
    </source>
</evidence>
<evidence type="ECO:0000256" key="7">
    <source>
        <dbReference type="ARBA" id="ARBA00047481"/>
    </source>
</evidence>